<dbReference type="EMBL" id="WTYH01000001">
    <property type="protein sequence ID" value="MXO93118.1"/>
    <property type="molecule type" value="Genomic_DNA"/>
</dbReference>
<dbReference type="Proteomes" id="UP000460626">
    <property type="component" value="Unassembled WGS sequence"/>
</dbReference>
<keyword evidence="2" id="KW-1185">Reference proteome</keyword>
<evidence type="ECO:0000313" key="2">
    <source>
        <dbReference type="Proteomes" id="UP000460626"/>
    </source>
</evidence>
<gene>
    <name evidence="1" type="ORF">GRI62_05795</name>
</gene>
<dbReference type="InterPro" id="IPR007060">
    <property type="entry name" value="FtsL/DivIC"/>
</dbReference>
<reference evidence="1 2" key="1">
    <citation type="submission" date="2019-12" db="EMBL/GenBank/DDBJ databases">
        <title>Genomic-based taxomic classification of the family Erythrobacteraceae.</title>
        <authorList>
            <person name="Xu L."/>
        </authorList>
    </citation>
    <scope>NUCLEOTIDE SEQUENCE [LARGE SCALE GENOMIC DNA]</scope>
    <source>
        <strain evidence="1 2">RC4-10-4</strain>
    </source>
</reference>
<organism evidence="1 2">
    <name type="scientific">Aurantiacibacter arachoides</name>
    <dbReference type="NCBI Taxonomy" id="1850444"/>
    <lineage>
        <taxon>Bacteria</taxon>
        <taxon>Pseudomonadati</taxon>
        <taxon>Pseudomonadota</taxon>
        <taxon>Alphaproteobacteria</taxon>
        <taxon>Sphingomonadales</taxon>
        <taxon>Erythrobacteraceae</taxon>
        <taxon>Aurantiacibacter</taxon>
    </lineage>
</organism>
<dbReference type="AlphaFoldDB" id="A0A844ZZH5"/>
<dbReference type="Pfam" id="PF04977">
    <property type="entry name" value="DivIC"/>
    <property type="match status" value="1"/>
</dbReference>
<comment type="caution">
    <text evidence="1">The sequence shown here is derived from an EMBL/GenBank/DDBJ whole genome shotgun (WGS) entry which is preliminary data.</text>
</comment>
<name>A0A844ZZH5_9SPHN</name>
<accession>A0A844ZZH5</accession>
<protein>
    <submittedName>
        <fullName evidence="1">Septum formation initiator</fullName>
    </submittedName>
</protein>
<dbReference type="OrthoDB" id="9815600at2"/>
<proteinExistence type="predicted"/>
<evidence type="ECO:0000313" key="1">
    <source>
        <dbReference type="EMBL" id="MXO93118.1"/>
    </source>
</evidence>
<sequence length="108" mass="12092">MSIKRNRRDALRAQIGNFGALAMLVIVGLLALIGPSGVLAWSDHSVQLEEYNGRIAALEEEKAVLENRVDLLDPDNVDADLASELVRRDLNVAHDDEYVFEFEEMPTR</sequence>
<dbReference type="RefSeq" id="WP_131452422.1">
    <property type="nucleotide sequence ID" value="NZ_BMJK01000001.1"/>
</dbReference>